<dbReference type="Proteomes" id="UP000694580">
    <property type="component" value="Chromosome 7"/>
</dbReference>
<evidence type="ECO:0000256" key="9">
    <source>
        <dbReference type="ARBA" id="ARBA00022968"/>
    </source>
</evidence>
<dbReference type="GO" id="GO:0042277">
    <property type="term" value="F:peptide binding"/>
    <property type="evidence" value="ECO:0007669"/>
    <property type="project" value="TreeGrafter"/>
</dbReference>
<keyword evidence="6 15" id="KW-0479">Metal-binding</keyword>
<evidence type="ECO:0000256" key="7">
    <source>
        <dbReference type="ARBA" id="ARBA00022801"/>
    </source>
</evidence>
<dbReference type="Ensembl" id="ENSDCDT00010066689.1">
    <property type="protein sequence ID" value="ENSDCDP00010056060.1"/>
    <property type="gene ID" value="ENSDCDG00010032031.1"/>
</dbReference>
<evidence type="ECO:0000256" key="15">
    <source>
        <dbReference type="PIRSR" id="PIRSR634016-3"/>
    </source>
</evidence>
<dbReference type="GO" id="GO:0043171">
    <property type="term" value="P:peptide catabolic process"/>
    <property type="evidence" value="ECO:0007669"/>
    <property type="project" value="TreeGrafter"/>
</dbReference>
<feature type="domain" description="ERAP1-like C-terminal" evidence="19">
    <location>
        <begin position="563"/>
        <end position="884"/>
    </location>
</feature>
<evidence type="ECO:0000256" key="6">
    <source>
        <dbReference type="ARBA" id="ARBA00022723"/>
    </source>
</evidence>
<feature type="site" description="Transition state stabilizer" evidence="16">
    <location>
        <position position="447"/>
    </location>
</feature>
<reference evidence="21" key="3">
    <citation type="submission" date="2025-09" db="UniProtKB">
        <authorList>
            <consortium name="Ensembl"/>
        </authorList>
    </citation>
    <scope>IDENTIFICATION</scope>
</reference>
<keyword evidence="9" id="KW-0735">Signal-anchor</keyword>
<feature type="transmembrane region" description="Helical" evidence="17">
    <location>
        <begin position="7"/>
        <end position="31"/>
    </location>
</feature>
<dbReference type="InterPro" id="IPR001930">
    <property type="entry name" value="Peptidase_M1"/>
</dbReference>
<evidence type="ECO:0000256" key="17">
    <source>
        <dbReference type="RuleBase" id="RU364040"/>
    </source>
</evidence>
<dbReference type="GO" id="GO:0005615">
    <property type="term" value="C:extracellular space"/>
    <property type="evidence" value="ECO:0007669"/>
    <property type="project" value="TreeGrafter"/>
</dbReference>
<reference evidence="21" key="2">
    <citation type="submission" date="2025-08" db="UniProtKB">
        <authorList>
            <consortium name="Ensembl"/>
        </authorList>
    </citation>
    <scope>IDENTIFICATION</scope>
</reference>
<dbReference type="InterPro" id="IPR024571">
    <property type="entry name" value="ERAP1-like_C_dom"/>
</dbReference>
<evidence type="ECO:0000259" key="19">
    <source>
        <dbReference type="Pfam" id="PF11838"/>
    </source>
</evidence>
<proteinExistence type="inferred from homology"/>
<evidence type="ECO:0000256" key="3">
    <source>
        <dbReference type="ARBA" id="ARBA00022438"/>
    </source>
</evidence>
<dbReference type="Gene3D" id="1.10.390.10">
    <property type="entry name" value="Neutral Protease Domain 2"/>
    <property type="match status" value="1"/>
</dbReference>
<dbReference type="Gene3D" id="1.25.50.20">
    <property type="match status" value="1"/>
</dbReference>
<dbReference type="Gene3D" id="2.60.40.1730">
    <property type="entry name" value="tricorn interacting facor f3 domain"/>
    <property type="match status" value="1"/>
</dbReference>
<organism evidence="21 22">
    <name type="scientific">Denticeps clupeoides</name>
    <name type="common">denticle herring</name>
    <dbReference type="NCBI Taxonomy" id="299321"/>
    <lineage>
        <taxon>Eukaryota</taxon>
        <taxon>Metazoa</taxon>
        <taxon>Chordata</taxon>
        <taxon>Craniata</taxon>
        <taxon>Vertebrata</taxon>
        <taxon>Euteleostomi</taxon>
        <taxon>Actinopterygii</taxon>
        <taxon>Neopterygii</taxon>
        <taxon>Teleostei</taxon>
        <taxon>Clupei</taxon>
        <taxon>Clupeiformes</taxon>
        <taxon>Denticipitoidei</taxon>
        <taxon>Denticipitidae</taxon>
        <taxon>Denticeps</taxon>
    </lineage>
</organism>
<dbReference type="PANTHER" id="PTHR11533">
    <property type="entry name" value="PROTEASE M1 ZINC METALLOPROTEASE"/>
    <property type="match status" value="1"/>
</dbReference>
<evidence type="ECO:0000256" key="14">
    <source>
        <dbReference type="PIRSR" id="PIRSR634016-1"/>
    </source>
</evidence>
<keyword evidence="5 17" id="KW-0812">Transmembrane</keyword>
<accession>A0AAY4EEI7</accession>
<evidence type="ECO:0000256" key="5">
    <source>
        <dbReference type="ARBA" id="ARBA00022692"/>
    </source>
</evidence>
<dbReference type="Pfam" id="PF01433">
    <property type="entry name" value="Peptidase_M1"/>
    <property type="match status" value="1"/>
</dbReference>
<dbReference type="EC" id="3.4.11.-" evidence="17"/>
<dbReference type="FunFam" id="1.25.50.20:FF:000012">
    <property type="entry name" value="Aminopeptidase N"/>
    <property type="match status" value="1"/>
</dbReference>
<evidence type="ECO:0000256" key="10">
    <source>
        <dbReference type="ARBA" id="ARBA00022989"/>
    </source>
</evidence>
<evidence type="ECO:0000313" key="22">
    <source>
        <dbReference type="Proteomes" id="UP000694580"/>
    </source>
</evidence>
<dbReference type="Pfam" id="PF11838">
    <property type="entry name" value="ERAP1_C"/>
    <property type="match status" value="1"/>
</dbReference>
<evidence type="ECO:0000256" key="4">
    <source>
        <dbReference type="ARBA" id="ARBA00022670"/>
    </source>
</evidence>
<feature type="binding site" evidence="15">
    <location>
        <position position="381"/>
    </location>
    <ligand>
        <name>Zn(2+)</name>
        <dbReference type="ChEBI" id="CHEBI:29105"/>
        <note>catalytic</note>
    </ligand>
</feature>
<dbReference type="SUPFAM" id="SSF55486">
    <property type="entry name" value="Metalloproteases ('zincins'), catalytic domain"/>
    <property type="match status" value="1"/>
</dbReference>
<evidence type="ECO:0000256" key="12">
    <source>
        <dbReference type="ARBA" id="ARBA00023136"/>
    </source>
</evidence>
<gene>
    <name evidence="21" type="primary">ANPEP</name>
</gene>
<dbReference type="SUPFAM" id="SSF63737">
    <property type="entry name" value="Leukotriene A4 hydrolase N-terminal domain"/>
    <property type="match status" value="1"/>
</dbReference>
<dbReference type="InterPro" id="IPR034016">
    <property type="entry name" value="M1_APN-typ"/>
</dbReference>
<comment type="similarity">
    <text evidence="2 17">Belongs to the peptidase M1 family.</text>
</comment>
<dbReference type="FunFam" id="2.60.40.1910:FF:000006">
    <property type="entry name" value="Aminopeptidase"/>
    <property type="match status" value="1"/>
</dbReference>
<evidence type="ECO:0000313" key="21">
    <source>
        <dbReference type="Ensembl" id="ENSDCDP00010056060.1"/>
    </source>
</evidence>
<feature type="binding site" evidence="15">
    <location>
        <position position="358"/>
    </location>
    <ligand>
        <name>Zn(2+)</name>
        <dbReference type="ChEBI" id="CHEBI:29105"/>
        <note>catalytic</note>
    </ligand>
</feature>
<evidence type="ECO:0000256" key="16">
    <source>
        <dbReference type="PIRSR" id="PIRSR634016-4"/>
    </source>
</evidence>
<feature type="binding site" evidence="15">
    <location>
        <position position="362"/>
    </location>
    <ligand>
        <name>Zn(2+)</name>
        <dbReference type="ChEBI" id="CHEBI:29105"/>
        <note>catalytic</note>
    </ligand>
</feature>
<keyword evidence="12 17" id="KW-0472">Membrane</keyword>
<evidence type="ECO:0000256" key="2">
    <source>
        <dbReference type="ARBA" id="ARBA00010136"/>
    </source>
</evidence>
<dbReference type="InterPro" id="IPR027268">
    <property type="entry name" value="Peptidase_M4/M1_CTD_sf"/>
</dbReference>
<name>A0AAY4EEI7_9TELE</name>
<protein>
    <recommendedName>
        <fullName evidence="17">Aminopeptidase</fullName>
        <ecNumber evidence="17">3.4.11.-</ecNumber>
    </recommendedName>
</protein>
<comment type="cofactor">
    <cofactor evidence="15 17">
        <name>Zn(2+)</name>
        <dbReference type="ChEBI" id="CHEBI:29105"/>
    </cofactor>
    <text evidence="15 17">Binds 1 zinc ion per subunit.</text>
</comment>
<dbReference type="InterPro" id="IPR045357">
    <property type="entry name" value="Aminopeptidase_N-like_N"/>
</dbReference>
<feature type="active site" description="Proton acceptor" evidence="14">
    <location>
        <position position="359"/>
    </location>
</feature>
<evidence type="ECO:0000256" key="11">
    <source>
        <dbReference type="ARBA" id="ARBA00023049"/>
    </source>
</evidence>
<dbReference type="FunFam" id="1.10.390.10:FF:000016">
    <property type="entry name" value="Glutamyl aminopeptidase"/>
    <property type="match status" value="1"/>
</dbReference>
<evidence type="ECO:0000256" key="8">
    <source>
        <dbReference type="ARBA" id="ARBA00022833"/>
    </source>
</evidence>
<dbReference type="InterPro" id="IPR042097">
    <property type="entry name" value="Aminopeptidase_N-like_N_sf"/>
</dbReference>
<keyword evidence="8 15" id="KW-0862">Zinc</keyword>
<dbReference type="Gene3D" id="2.60.40.1910">
    <property type="match status" value="1"/>
</dbReference>
<dbReference type="GO" id="GO:0008270">
    <property type="term" value="F:zinc ion binding"/>
    <property type="evidence" value="ECO:0007669"/>
    <property type="project" value="UniProtKB-UniRule"/>
</dbReference>
<dbReference type="AlphaFoldDB" id="A0AAY4EEI7"/>
<dbReference type="GO" id="GO:0070006">
    <property type="term" value="F:metalloaminopeptidase activity"/>
    <property type="evidence" value="ECO:0007669"/>
    <property type="project" value="TreeGrafter"/>
</dbReference>
<keyword evidence="4 17" id="KW-0645">Protease</keyword>
<evidence type="ECO:0000256" key="13">
    <source>
        <dbReference type="ARBA" id="ARBA00023180"/>
    </source>
</evidence>
<reference evidence="21 22" key="1">
    <citation type="submission" date="2020-06" db="EMBL/GenBank/DDBJ databases">
        <authorList>
            <consortium name="Wellcome Sanger Institute Data Sharing"/>
        </authorList>
    </citation>
    <scope>NUCLEOTIDE SEQUENCE [LARGE SCALE GENOMIC DNA]</scope>
</reference>
<keyword evidence="10 17" id="KW-1133">Transmembrane helix</keyword>
<sequence length="908" mass="103581">MGKFCHCNTLCVVCSVLGALAVATIVALWVVQLTFYVRPADPWDDHRLPPSLVPDSYHVTLWPRLHPDGHGMFIFTGTSRVRFNCSRDTNLILLHSDKLTLTSKDGHLVKLTAVSGSTPVIRKSWLHPTNQYLVVQLNGVLRAGEAYDLYTEFEGQLADDLEGFYRSMYNEDGVEKILATSQMHPTHARKTFPCFDEPAMKAVFHITLVHERGTVALSNGLETEVVDTVIDGSLVTRTTFEPTKRMSTYLLALVVSDYSNVRMQKNHTLVRIWARKKAIDADQGELALNLTGSVLNFLETYYDIPYPLSKSDHIALPDFYFGAMENWGLVTYKEANLLYDVTISSNGDRETTASIIAHEMAHMWFGNLVTLKWWNEVWLNEGFATYVSYLGADYAEPTWDIKDLFVLNEVHRVFTIDALATSHPLSSEEESIQTPAQIAELFDAISYSKGASVLRMLSNFLTEPVFVQGLTVHNNGISLPGKVNEIMNHWTLQMGFPVVTIDTRMGQLSQTHFLLDPESKPKSRSEFNYEWIVPIQWRKSSQEISLTWLSALNNNMKTSGDEWLLANINITGYFRVNYDSENWDRLLNQLNTDHKVLPVINRAQLIDDAFNLARANIIPISLALNTTRYLHQETGYIPWKSALNNFDYLYLMFGKSDIYILLQRYLKKQVEPLFLHFKNITLDWVNVPEEHSDQYNQVNALWVACSTGVDGCQNLTRMWFRQWMEQIHPNLRATVYCSAIAEGGTEEWDFAWKMMKNSSVASESDKLRAALSCSRDTWLLNRYLNFTLDQDKIRKQDATSTIVSIARSVHGQMLAWDFVRRNWEYMFTQYGVGSFSFASLISGVTASFSTEEELSQLLQFKMDNAAAGFGSATTALEQALERTRANIRWVSGKEQEIRSWFLHETSSK</sequence>
<dbReference type="GeneTree" id="ENSGT00940000154876"/>
<dbReference type="InterPro" id="IPR014782">
    <property type="entry name" value="Peptidase_M1_dom"/>
</dbReference>
<evidence type="ECO:0000259" key="20">
    <source>
        <dbReference type="Pfam" id="PF17900"/>
    </source>
</evidence>
<dbReference type="FunFam" id="2.60.40.1730:FF:000001">
    <property type="entry name" value="Leucyl-cystinyl aminopeptidase"/>
    <property type="match status" value="1"/>
</dbReference>
<keyword evidence="22" id="KW-1185">Reference proteome</keyword>
<feature type="domain" description="Peptidase M1 membrane alanine aminopeptidase" evidence="18">
    <location>
        <begin position="287"/>
        <end position="471"/>
    </location>
</feature>
<dbReference type="InterPro" id="IPR050344">
    <property type="entry name" value="Peptidase_M1_aminopeptidases"/>
</dbReference>
<keyword evidence="11 17" id="KW-0482">Metalloprotease</keyword>
<comment type="subcellular location">
    <subcellularLocation>
        <location evidence="1">Membrane</location>
        <topology evidence="1">Single-pass type II membrane protein</topology>
    </subcellularLocation>
</comment>
<dbReference type="Pfam" id="PF17900">
    <property type="entry name" value="Peptidase_M1_N"/>
    <property type="match status" value="1"/>
</dbReference>
<dbReference type="GO" id="GO:0006508">
    <property type="term" value="P:proteolysis"/>
    <property type="evidence" value="ECO:0007669"/>
    <property type="project" value="UniProtKB-KW"/>
</dbReference>
<dbReference type="GO" id="GO:0005737">
    <property type="term" value="C:cytoplasm"/>
    <property type="evidence" value="ECO:0007669"/>
    <property type="project" value="TreeGrafter"/>
</dbReference>
<keyword evidence="13" id="KW-0325">Glycoprotein</keyword>
<keyword evidence="7 17" id="KW-0378">Hydrolase</keyword>
<feature type="domain" description="Aminopeptidase N-like N-terminal" evidence="20">
    <location>
        <begin position="53"/>
        <end position="250"/>
    </location>
</feature>
<dbReference type="GO" id="GO:0005886">
    <property type="term" value="C:plasma membrane"/>
    <property type="evidence" value="ECO:0007669"/>
    <property type="project" value="TreeGrafter"/>
</dbReference>
<evidence type="ECO:0000256" key="1">
    <source>
        <dbReference type="ARBA" id="ARBA00004606"/>
    </source>
</evidence>
<dbReference type="PRINTS" id="PR00756">
    <property type="entry name" value="ALADIPTASE"/>
</dbReference>
<dbReference type="PANTHER" id="PTHR11533:SF271">
    <property type="entry name" value="AMINOPEPTIDASE"/>
    <property type="match status" value="1"/>
</dbReference>
<keyword evidence="3 17" id="KW-0031">Aminopeptidase</keyword>
<evidence type="ECO:0000259" key="18">
    <source>
        <dbReference type="Pfam" id="PF01433"/>
    </source>
</evidence>
<dbReference type="CDD" id="cd09601">
    <property type="entry name" value="M1_APN-Q_like"/>
    <property type="match status" value="1"/>
</dbReference>